<keyword evidence="7" id="KW-0496">Mitochondrion</keyword>
<dbReference type="CDD" id="cd20266">
    <property type="entry name" value="Complex1_LYR_NDUFA6_LYRM6"/>
    <property type="match status" value="1"/>
</dbReference>
<dbReference type="GO" id="GO:0006979">
    <property type="term" value="P:response to oxidative stress"/>
    <property type="evidence" value="ECO:0007669"/>
    <property type="project" value="TreeGrafter"/>
</dbReference>
<dbReference type="GO" id="GO:0045271">
    <property type="term" value="C:respiratory chain complex I"/>
    <property type="evidence" value="ECO:0007669"/>
    <property type="project" value="InterPro"/>
</dbReference>
<dbReference type="InterPro" id="IPR045299">
    <property type="entry name" value="Complex1_LYR_NDUFA6_LYRM6"/>
</dbReference>
<dbReference type="PIRSF" id="PIRSF006643">
    <property type="entry name" value="NDUA6"/>
    <property type="match status" value="1"/>
</dbReference>
<evidence type="ECO:0000256" key="3">
    <source>
        <dbReference type="ARBA" id="ARBA00022448"/>
    </source>
</evidence>
<evidence type="ECO:0000256" key="6">
    <source>
        <dbReference type="ARBA" id="ARBA00022982"/>
    </source>
</evidence>
<dbReference type="RefSeq" id="XP_020050326.1">
    <property type="nucleotide sequence ID" value="XM_020191122.1"/>
</dbReference>
<dbReference type="GeneID" id="30964758"/>
<evidence type="ECO:0000256" key="7">
    <source>
        <dbReference type="ARBA" id="ARBA00023128"/>
    </source>
</evidence>
<protein>
    <recommendedName>
        <fullName evidence="9">Complex 1 LYR protein domain-containing protein</fullName>
    </recommendedName>
</protein>
<evidence type="ECO:0000313" key="11">
    <source>
        <dbReference type="Proteomes" id="UP000095038"/>
    </source>
</evidence>
<dbReference type="Pfam" id="PF05347">
    <property type="entry name" value="Complex1_LYR"/>
    <property type="match status" value="1"/>
</dbReference>
<keyword evidence="5" id="KW-0999">Mitochondrion inner membrane</keyword>
<keyword evidence="4" id="KW-0679">Respiratory chain</keyword>
<dbReference type="EMBL" id="KV454475">
    <property type="protein sequence ID" value="ODV64019.1"/>
    <property type="molecule type" value="Genomic_DNA"/>
</dbReference>
<name>A0A1D2VQZ9_9ASCO</name>
<evidence type="ECO:0000256" key="1">
    <source>
        <dbReference type="ARBA" id="ARBA00004443"/>
    </source>
</evidence>
<dbReference type="AlphaFoldDB" id="A0A1D2VQZ9"/>
<dbReference type="Proteomes" id="UP000095038">
    <property type="component" value="Unassembled WGS sequence"/>
</dbReference>
<gene>
    <name evidence="10" type="ORF">ASCRUDRAFT_53355</name>
</gene>
<evidence type="ECO:0000256" key="2">
    <source>
        <dbReference type="ARBA" id="ARBA00009508"/>
    </source>
</evidence>
<reference evidence="11" key="1">
    <citation type="submission" date="2016-05" db="EMBL/GenBank/DDBJ databases">
        <title>Comparative genomics of biotechnologically important yeasts.</title>
        <authorList>
            <consortium name="DOE Joint Genome Institute"/>
            <person name="Riley R."/>
            <person name="Haridas S."/>
            <person name="Wolfe K.H."/>
            <person name="Lopes M.R."/>
            <person name="Hittinger C.T."/>
            <person name="Goker M."/>
            <person name="Salamov A."/>
            <person name="Wisecaver J."/>
            <person name="Long T.M."/>
            <person name="Aerts A.L."/>
            <person name="Barry K."/>
            <person name="Choi C."/>
            <person name="Clum A."/>
            <person name="Coughlan A.Y."/>
            <person name="Deshpande S."/>
            <person name="Douglass A.P."/>
            <person name="Hanson S.J."/>
            <person name="Klenk H.-P."/>
            <person name="Labutti K."/>
            <person name="Lapidus A."/>
            <person name="Lindquist E."/>
            <person name="Lipzen A."/>
            <person name="Meier-Kolthoff J.P."/>
            <person name="Ohm R.A."/>
            <person name="Otillar R.P."/>
            <person name="Pangilinan J."/>
            <person name="Peng Y."/>
            <person name="Rokas A."/>
            <person name="Rosa C.A."/>
            <person name="Scheuner C."/>
            <person name="Sibirny A.A."/>
            <person name="Slot J.C."/>
            <person name="Stielow J.B."/>
            <person name="Sun H."/>
            <person name="Kurtzman C.P."/>
            <person name="Blackwell M."/>
            <person name="Grigoriev I.V."/>
            <person name="Jeffries T.W."/>
        </authorList>
    </citation>
    <scope>NUCLEOTIDE SEQUENCE [LARGE SCALE GENOMIC DNA]</scope>
    <source>
        <strain evidence="11">DSM 1968</strain>
    </source>
</reference>
<keyword evidence="8" id="KW-0472">Membrane</keyword>
<organism evidence="10 11">
    <name type="scientific">Ascoidea rubescens DSM 1968</name>
    <dbReference type="NCBI Taxonomy" id="1344418"/>
    <lineage>
        <taxon>Eukaryota</taxon>
        <taxon>Fungi</taxon>
        <taxon>Dikarya</taxon>
        <taxon>Ascomycota</taxon>
        <taxon>Saccharomycotina</taxon>
        <taxon>Saccharomycetes</taxon>
        <taxon>Ascoideaceae</taxon>
        <taxon>Ascoidea</taxon>
    </lineage>
</organism>
<evidence type="ECO:0000256" key="4">
    <source>
        <dbReference type="ARBA" id="ARBA00022660"/>
    </source>
</evidence>
<sequence length="120" mass="14444">MTLATEFAETTRRSLTSPDMQKRVIHLYRRFIRGAPTFVELYELNMPISSVKTKIRQNFERNRYISDLSIINIIYMKGQMEYQESINFWKQQCQVMKYFKDEEVYETADNSFVSKFLRGN</sequence>
<dbReference type="InterPro" id="IPR008011">
    <property type="entry name" value="Complex1_LYR_dom"/>
</dbReference>
<keyword evidence="11" id="KW-1185">Reference proteome</keyword>
<keyword evidence="6" id="KW-0249">Electron transport</keyword>
<comment type="similarity">
    <text evidence="2">Belongs to the complex I LYR family.</text>
</comment>
<evidence type="ECO:0000313" key="10">
    <source>
        <dbReference type="EMBL" id="ODV64019.1"/>
    </source>
</evidence>
<comment type="subcellular location">
    <subcellularLocation>
        <location evidence="1">Mitochondrion inner membrane</location>
        <topology evidence="1">Peripheral membrane protein</topology>
        <orientation evidence="1">Matrix side</orientation>
    </subcellularLocation>
</comment>
<dbReference type="PANTHER" id="PTHR12964:SF0">
    <property type="entry name" value="NADH DEHYDROGENASE [UBIQUINONE] 1 ALPHA SUBCOMPLEX SUBUNIT 6"/>
    <property type="match status" value="1"/>
</dbReference>
<accession>A0A1D2VQZ9</accession>
<evidence type="ECO:0000256" key="8">
    <source>
        <dbReference type="ARBA" id="ARBA00023136"/>
    </source>
</evidence>
<dbReference type="OrthoDB" id="14535at2759"/>
<feature type="domain" description="Complex 1 LYR protein" evidence="9">
    <location>
        <begin position="22"/>
        <end position="83"/>
    </location>
</feature>
<dbReference type="InterPro" id="IPR016488">
    <property type="entry name" value="NADH_Ub_cplx-1_asu_su-6"/>
</dbReference>
<evidence type="ECO:0000259" key="9">
    <source>
        <dbReference type="Pfam" id="PF05347"/>
    </source>
</evidence>
<dbReference type="GO" id="GO:0005743">
    <property type="term" value="C:mitochondrial inner membrane"/>
    <property type="evidence" value="ECO:0007669"/>
    <property type="project" value="UniProtKB-SubCell"/>
</dbReference>
<dbReference type="InParanoid" id="A0A1D2VQZ9"/>
<proteinExistence type="inferred from homology"/>
<dbReference type="STRING" id="1344418.A0A1D2VQZ9"/>
<dbReference type="PANTHER" id="PTHR12964">
    <property type="entry name" value="NADH-UBIQUINONE OXIDOREDUCTASE B14 SUBUNIT"/>
    <property type="match status" value="1"/>
</dbReference>
<keyword evidence="3" id="KW-0813">Transport</keyword>
<evidence type="ECO:0000256" key="5">
    <source>
        <dbReference type="ARBA" id="ARBA00022792"/>
    </source>
</evidence>